<keyword evidence="1" id="KW-0812">Transmembrane</keyword>
<dbReference type="EMBL" id="RPDH01000001">
    <property type="protein sequence ID" value="RPE13680.1"/>
    <property type="molecule type" value="Genomic_DNA"/>
</dbReference>
<evidence type="ECO:0000313" key="3">
    <source>
        <dbReference type="Proteomes" id="UP000278351"/>
    </source>
</evidence>
<reference evidence="2 3" key="1">
    <citation type="submission" date="2018-11" db="EMBL/GenBank/DDBJ databases">
        <title>Chitinophaga lutea sp.nov., isolate from arsenic contaminated soil.</title>
        <authorList>
            <person name="Zong Y."/>
        </authorList>
    </citation>
    <scope>NUCLEOTIDE SEQUENCE [LARGE SCALE GENOMIC DNA]</scope>
    <source>
        <strain evidence="2 3">ZY74</strain>
    </source>
</reference>
<organism evidence="2 3">
    <name type="scientific">Chitinophaga lutea</name>
    <dbReference type="NCBI Taxonomy" id="2488634"/>
    <lineage>
        <taxon>Bacteria</taxon>
        <taxon>Pseudomonadati</taxon>
        <taxon>Bacteroidota</taxon>
        <taxon>Chitinophagia</taxon>
        <taxon>Chitinophagales</taxon>
        <taxon>Chitinophagaceae</taxon>
        <taxon>Chitinophaga</taxon>
    </lineage>
</organism>
<name>A0A3N4QCH8_9BACT</name>
<dbReference type="OrthoDB" id="258743at2"/>
<evidence type="ECO:0000256" key="1">
    <source>
        <dbReference type="SAM" id="Phobius"/>
    </source>
</evidence>
<feature type="transmembrane region" description="Helical" evidence="1">
    <location>
        <begin position="159"/>
        <end position="176"/>
    </location>
</feature>
<keyword evidence="1" id="KW-1133">Transmembrane helix</keyword>
<feature type="transmembrane region" description="Helical" evidence="1">
    <location>
        <begin position="133"/>
        <end position="153"/>
    </location>
</feature>
<feature type="transmembrane region" description="Helical" evidence="1">
    <location>
        <begin position="62"/>
        <end position="89"/>
    </location>
</feature>
<feature type="transmembrane region" description="Helical" evidence="1">
    <location>
        <begin position="95"/>
        <end position="112"/>
    </location>
</feature>
<gene>
    <name evidence="2" type="ORF">EGT74_09255</name>
</gene>
<proteinExistence type="predicted"/>
<comment type="caution">
    <text evidence="2">The sequence shown here is derived from an EMBL/GenBank/DDBJ whole genome shotgun (WGS) entry which is preliminary data.</text>
</comment>
<dbReference type="AlphaFoldDB" id="A0A3N4QCH8"/>
<accession>A0A3N4QCH8</accession>
<protein>
    <submittedName>
        <fullName evidence="2">DUF3267 domain-containing protein</fullName>
    </submittedName>
</protein>
<keyword evidence="3" id="KW-1185">Reference proteome</keyword>
<dbReference type="Proteomes" id="UP000278351">
    <property type="component" value="Unassembled WGS sequence"/>
</dbReference>
<keyword evidence="1" id="KW-0472">Membrane</keyword>
<sequence>MMLIPGQYIGVVTFPGVVVHELAHQLFCRWCGVAVYEVKYFQADNPLGYVIHEPPKKPLHQLLIGTGPFIINSLIAFVIAFPAALPVALFNSGNLFDYIQLYFAVSIGMHAFPSTTDASTMWNGIWHGDNTPLWLKIVLLPVMGLILLGAIGSVFWLDLVYGILLAIGLPLLIAGLF</sequence>
<evidence type="ECO:0000313" key="2">
    <source>
        <dbReference type="EMBL" id="RPE13680.1"/>
    </source>
</evidence>